<sequence length="590" mass="66260">MFWNNDSKFLGSGHVHNHSSLTYTPGDLLIEIASSLESLSDVLNFGLTSNYIYSNISSVLYEKVTLDTIEQCTHTLGMLQRRPDIARHVREMVVRPRSTKHLRDKILTSGIVSSAVRDTAMTMRLDALRKFVWDADEKPRYEDMWFALRIGCPQLQYIGTTVGHHLPVLNSHLFDFVDLSGFSLILKQGFYDTHVDMFLDEDNVTSRQLWDMLIKRCPNLTELIIEGVSTLPTDVHLLVEGRWPHLQKLVLGDVSIDWVPGILNITQKRPFISFLEAHPNLDTLSLSRHTIQPTYLSTLDPDSLQLSSFSGTLQQLQALPNLHSHLKSVTFREPMQTREISAQAVAGLLQGLSHLTELRISFMLHSMYDSGNLLRSLITSCPHLRHLELTCGNKPSFQLDAFSKTVRGFPKLRTLHLTIVKYPGDETLSSGAARIARSNPRLTNFTLTFIPPSYPLPLPFALPYLPFPFPARASGSFTLTCDQHGLPLSLKGLEQFRLIWPWGLGVSSSSKRYVNDLRPLSFPGRRKTGIKGVLSLIVERSSAGEEMRMILFCALLLSLSMWGFIVNRGKPCAPRSGVATQAPPILTPNP</sequence>
<dbReference type="Gene3D" id="3.80.10.10">
    <property type="entry name" value="Ribonuclease Inhibitor"/>
    <property type="match status" value="1"/>
</dbReference>
<keyword evidence="2" id="KW-1185">Reference proteome</keyword>
<evidence type="ECO:0000313" key="1">
    <source>
        <dbReference type="EMBL" id="KAF9467448.1"/>
    </source>
</evidence>
<comment type="caution">
    <text evidence="1">The sequence shown here is derived from an EMBL/GenBank/DDBJ whole genome shotgun (WGS) entry which is preliminary data.</text>
</comment>
<gene>
    <name evidence="1" type="ORF">BDZ94DRAFT_1295181</name>
</gene>
<dbReference type="InterPro" id="IPR013101">
    <property type="entry name" value="LRR_PRU1-like"/>
</dbReference>
<evidence type="ECO:0000313" key="2">
    <source>
        <dbReference type="Proteomes" id="UP000807353"/>
    </source>
</evidence>
<reference evidence="1" key="1">
    <citation type="submission" date="2020-11" db="EMBL/GenBank/DDBJ databases">
        <authorList>
            <consortium name="DOE Joint Genome Institute"/>
            <person name="Ahrendt S."/>
            <person name="Riley R."/>
            <person name="Andreopoulos W."/>
            <person name="Labutti K."/>
            <person name="Pangilinan J."/>
            <person name="Ruiz-Duenas F.J."/>
            <person name="Barrasa J.M."/>
            <person name="Sanchez-Garcia M."/>
            <person name="Camarero S."/>
            <person name="Miyauchi S."/>
            <person name="Serrano A."/>
            <person name="Linde D."/>
            <person name="Babiker R."/>
            <person name="Drula E."/>
            <person name="Ayuso-Fernandez I."/>
            <person name="Pacheco R."/>
            <person name="Padilla G."/>
            <person name="Ferreira P."/>
            <person name="Barriuso J."/>
            <person name="Kellner H."/>
            <person name="Castanera R."/>
            <person name="Alfaro M."/>
            <person name="Ramirez L."/>
            <person name="Pisabarro A.G."/>
            <person name="Kuo A."/>
            <person name="Tritt A."/>
            <person name="Lipzen A."/>
            <person name="He G."/>
            <person name="Yan M."/>
            <person name="Ng V."/>
            <person name="Cullen D."/>
            <person name="Martin F."/>
            <person name="Rosso M.-N."/>
            <person name="Henrissat B."/>
            <person name="Hibbett D."/>
            <person name="Martinez A.T."/>
            <person name="Grigoriev I.V."/>
        </authorList>
    </citation>
    <scope>NUCLEOTIDE SEQUENCE</scope>
    <source>
        <strain evidence="1">CBS 247.69</strain>
    </source>
</reference>
<dbReference type="Proteomes" id="UP000807353">
    <property type="component" value="Unassembled WGS sequence"/>
</dbReference>
<organism evidence="1 2">
    <name type="scientific">Collybia nuda</name>
    <dbReference type="NCBI Taxonomy" id="64659"/>
    <lineage>
        <taxon>Eukaryota</taxon>
        <taxon>Fungi</taxon>
        <taxon>Dikarya</taxon>
        <taxon>Basidiomycota</taxon>
        <taxon>Agaricomycotina</taxon>
        <taxon>Agaricomycetes</taxon>
        <taxon>Agaricomycetidae</taxon>
        <taxon>Agaricales</taxon>
        <taxon>Tricholomatineae</taxon>
        <taxon>Clitocybaceae</taxon>
        <taxon>Collybia</taxon>
    </lineage>
</organism>
<name>A0A9P5YCH0_9AGAR</name>
<dbReference type="SUPFAM" id="SSF52047">
    <property type="entry name" value="RNI-like"/>
    <property type="match status" value="1"/>
</dbReference>
<dbReference type="Pfam" id="PF07723">
    <property type="entry name" value="LRR_2"/>
    <property type="match status" value="1"/>
</dbReference>
<dbReference type="AlphaFoldDB" id="A0A9P5YCH0"/>
<dbReference type="EMBL" id="MU150237">
    <property type="protein sequence ID" value="KAF9467448.1"/>
    <property type="molecule type" value="Genomic_DNA"/>
</dbReference>
<proteinExistence type="predicted"/>
<dbReference type="OrthoDB" id="2870744at2759"/>
<protein>
    <submittedName>
        <fullName evidence="1">Uncharacterized protein</fullName>
    </submittedName>
</protein>
<dbReference type="InterPro" id="IPR032675">
    <property type="entry name" value="LRR_dom_sf"/>
</dbReference>
<accession>A0A9P5YCH0</accession>